<proteinExistence type="predicted"/>
<name>A0AAP0X845_LIQFO</name>
<reference evidence="1 2" key="1">
    <citation type="journal article" date="2024" name="Plant J.">
        <title>Genome sequences and population genomics reveal climatic adaptation and genomic divergence between two closely related sweetgum species.</title>
        <authorList>
            <person name="Xu W.Q."/>
            <person name="Ren C.Q."/>
            <person name="Zhang X.Y."/>
            <person name="Comes H.P."/>
            <person name="Liu X.H."/>
            <person name="Li Y.G."/>
            <person name="Kettle C.J."/>
            <person name="Jalonen R."/>
            <person name="Gaisberger H."/>
            <person name="Ma Y.Z."/>
            <person name="Qiu Y.X."/>
        </authorList>
    </citation>
    <scope>NUCLEOTIDE SEQUENCE [LARGE SCALE GENOMIC DNA]</scope>
    <source>
        <strain evidence="1">Hangzhou</strain>
    </source>
</reference>
<dbReference type="EMBL" id="JBBPBK010000001">
    <property type="protein sequence ID" value="KAK9293272.1"/>
    <property type="molecule type" value="Genomic_DNA"/>
</dbReference>
<dbReference type="AlphaFoldDB" id="A0AAP0X845"/>
<dbReference type="Proteomes" id="UP001415857">
    <property type="component" value="Unassembled WGS sequence"/>
</dbReference>
<sequence>MGLPSFEEMIGQEITPKYQTCHLLLDECKQKAMYDAAERIEDFMRKIEEQQTSQGEHIHAYSVFGWQLDHHQGGNFGGGGGGGGVDYQANKGFKGGGIGD</sequence>
<gene>
    <name evidence="1" type="ORF">L1049_021264</name>
</gene>
<keyword evidence="2" id="KW-1185">Reference proteome</keyword>
<organism evidence="1 2">
    <name type="scientific">Liquidambar formosana</name>
    <name type="common">Formosan gum</name>
    <dbReference type="NCBI Taxonomy" id="63359"/>
    <lineage>
        <taxon>Eukaryota</taxon>
        <taxon>Viridiplantae</taxon>
        <taxon>Streptophyta</taxon>
        <taxon>Embryophyta</taxon>
        <taxon>Tracheophyta</taxon>
        <taxon>Spermatophyta</taxon>
        <taxon>Magnoliopsida</taxon>
        <taxon>eudicotyledons</taxon>
        <taxon>Gunneridae</taxon>
        <taxon>Pentapetalae</taxon>
        <taxon>Saxifragales</taxon>
        <taxon>Altingiaceae</taxon>
        <taxon>Liquidambar</taxon>
    </lineage>
</organism>
<comment type="caution">
    <text evidence="1">The sequence shown here is derived from an EMBL/GenBank/DDBJ whole genome shotgun (WGS) entry which is preliminary data.</text>
</comment>
<evidence type="ECO:0000313" key="1">
    <source>
        <dbReference type="EMBL" id="KAK9293272.1"/>
    </source>
</evidence>
<protein>
    <submittedName>
        <fullName evidence="1">Uncharacterized protein</fullName>
    </submittedName>
</protein>
<accession>A0AAP0X845</accession>
<evidence type="ECO:0000313" key="2">
    <source>
        <dbReference type="Proteomes" id="UP001415857"/>
    </source>
</evidence>